<evidence type="ECO:0000313" key="1">
    <source>
        <dbReference type="EMBL" id="KAJ8625165.1"/>
    </source>
</evidence>
<protein>
    <submittedName>
        <fullName evidence="1">Uncharacterized protein</fullName>
    </submittedName>
</protein>
<evidence type="ECO:0000313" key="2">
    <source>
        <dbReference type="Proteomes" id="UP001234297"/>
    </source>
</evidence>
<organism evidence="1 2">
    <name type="scientific">Persea americana</name>
    <name type="common">Avocado</name>
    <dbReference type="NCBI Taxonomy" id="3435"/>
    <lineage>
        <taxon>Eukaryota</taxon>
        <taxon>Viridiplantae</taxon>
        <taxon>Streptophyta</taxon>
        <taxon>Embryophyta</taxon>
        <taxon>Tracheophyta</taxon>
        <taxon>Spermatophyta</taxon>
        <taxon>Magnoliopsida</taxon>
        <taxon>Magnoliidae</taxon>
        <taxon>Laurales</taxon>
        <taxon>Lauraceae</taxon>
        <taxon>Persea</taxon>
    </lineage>
</organism>
<accession>A0ACC2KVS3</accession>
<dbReference type="EMBL" id="CM056819">
    <property type="protein sequence ID" value="KAJ8625165.1"/>
    <property type="molecule type" value="Genomic_DNA"/>
</dbReference>
<proteinExistence type="predicted"/>
<name>A0ACC2KVS3_PERAE</name>
<keyword evidence="2" id="KW-1185">Reference proteome</keyword>
<gene>
    <name evidence="1" type="ORF">MRB53_033695</name>
</gene>
<comment type="caution">
    <text evidence="1">The sequence shown here is derived from an EMBL/GenBank/DDBJ whole genome shotgun (WGS) entry which is preliminary data.</text>
</comment>
<dbReference type="Proteomes" id="UP001234297">
    <property type="component" value="Chromosome 11"/>
</dbReference>
<reference evidence="1 2" key="1">
    <citation type="journal article" date="2022" name="Hortic Res">
        <title>A haplotype resolved chromosomal level avocado genome allows analysis of novel avocado genes.</title>
        <authorList>
            <person name="Nath O."/>
            <person name="Fletcher S.J."/>
            <person name="Hayward A."/>
            <person name="Shaw L.M."/>
            <person name="Masouleh A.K."/>
            <person name="Furtado A."/>
            <person name="Henry R.J."/>
            <person name="Mitter N."/>
        </authorList>
    </citation>
    <scope>NUCLEOTIDE SEQUENCE [LARGE SCALE GENOMIC DNA]</scope>
    <source>
        <strain evidence="2">cv. Hass</strain>
    </source>
</reference>
<sequence>MYLEFWYNVDKRFPPKLASWLSDTDRTPSCLSKTYKPNRHEMQRVFDKFDVNKDGKISGTDLKQHFESLMKKESMRDQVYKMVQAADFDGDKVINFTDFMKLHEKGISELEIRKAFRMYDLDEDGKISVDDLQKMFHRLGEKCSTSECESMIEKVDIDRDGKVDVEEFMIMMTKTLETLPV</sequence>